<dbReference type="Proteomes" id="UP001500121">
    <property type="component" value="Unassembled WGS sequence"/>
</dbReference>
<dbReference type="PANTHER" id="PTHR22762:SF89">
    <property type="entry name" value="ALPHA-XYLOSIDASE"/>
    <property type="match status" value="1"/>
</dbReference>
<accession>A0ABP8ZAU3</accession>
<evidence type="ECO:0000259" key="3">
    <source>
        <dbReference type="Pfam" id="PF01055"/>
    </source>
</evidence>
<sequence length="794" mass="86946">MQKTGVDARFQVPLSPLPAEGAVVQGDRFRLTVLADGLVRIEWAEDGVFEDRASTLALHRDLPVPAFRVVEGDEVLEVITDRFHLTYDRRRPSANGLKVDARGAISGWHSSWRFGDADASLGGTARTLDMADGRVPLGPGVVARGGISVLDDSASFLFTDDGWVGVRPEGDRFDLYVFAFGHDFAGALAAFYALSGGQPLLPRWALGNWWSRYHRYSADEYLALLDRFDREGVRFSVAVIDMDWHRVDSVPEFGSGWTGYSWERSLFPDPEGFLTALHERGLRITLNVHPADGVRGFEDAYADMARALGRDPEDGLPIAFDITDPAFLEAYFDVLHHRLEDEGVDFWWLDWQQGPYSRIAGIDPLWMLNHFHFLDSGRGGRRPLTFSRYAGPGSHRYPVGFSGDTVVSWASLDFQPEFTATASNIGYGWWSHDVGGHLWGTRDDELTLRWVQLGVWSPILRLHSSNNPFLAKEPWAFPAETRTAIDEALRLRVRLVPYLHTMNRRAAEEGVPLVLPLYYDAPAEASAYASPNVFRFGSELVVAPITRPRDAVTLQGDVTAWLPPGTWIDVATTIVHEGGRSVRLHRDDTGVPALLRAGGILPLAAEHETDATVNPAHLEVLVAPGADGAFTLVEDDGTGTAPDTVPTVRTALRWDQATGTLHVAAADGPAGVVPETRTWTVTVLGLPAGTALLVDGEERPITDQGVGRVSIAVTRDATEAFTVGVGADPQPATQDVPTRVFALLNAAQHPYEAKAELWRVASADRPVASRLAELQALNPPEPLLAALTELLTAR</sequence>
<dbReference type="InterPro" id="IPR048395">
    <property type="entry name" value="Glyco_hydro_31_C"/>
</dbReference>
<dbReference type="SUPFAM" id="SSF51445">
    <property type="entry name" value="(Trans)glycosidases"/>
    <property type="match status" value="1"/>
</dbReference>
<evidence type="ECO:0000256" key="1">
    <source>
        <dbReference type="ARBA" id="ARBA00007806"/>
    </source>
</evidence>
<dbReference type="GO" id="GO:0016787">
    <property type="term" value="F:hydrolase activity"/>
    <property type="evidence" value="ECO:0007669"/>
    <property type="project" value="UniProtKB-KW"/>
</dbReference>
<feature type="domain" description="Glycosyl hydrolase family 31 C-terminal" evidence="5">
    <location>
        <begin position="510"/>
        <end position="601"/>
    </location>
</feature>
<dbReference type="Pfam" id="PF01055">
    <property type="entry name" value="Glyco_hydro_31_2nd"/>
    <property type="match status" value="1"/>
</dbReference>
<comment type="caution">
    <text evidence="6">The sequence shown here is derived from an EMBL/GenBank/DDBJ whole genome shotgun (WGS) entry which is preliminary data.</text>
</comment>
<keyword evidence="7" id="KW-1185">Reference proteome</keyword>
<dbReference type="InterPro" id="IPR017853">
    <property type="entry name" value="GH"/>
</dbReference>
<reference evidence="7" key="1">
    <citation type="journal article" date="2019" name="Int. J. Syst. Evol. Microbiol.">
        <title>The Global Catalogue of Microorganisms (GCM) 10K type strain sequencing project: providing services to taxonomists for standard genome sequencing and annotation.</title>
        <authorList>
            <consortium name="The Broad Institute Genomics Platform"/>
            <consortium name="The Broad Institute Genome Sequencing Center for Infectious Disease"/>
            <person name="Wu L."/>
            <person name="Ma J."/>
        </authorList>
    </citation>
    <scope>NUCLEOTIDE SEQUENCE [LARGE SCALE GENOMIC DNA]</scope>
    <source>
        <strain evidence="7">JCM 19015</strain>
    </source>
</reference>
<dbReference type="CDD" id="cd06595">
    <property type="entry name" value="GH31_u1"/>
    <property type="match status" value="1"/>
</dbReference>
<dbReference type="Pfam" id="PF17137">
    <property type="entry name" value="DUF5110"/>
    <property type="match status" value="1"/>
</dbReference>
<feature type="domain" description="Glycoside hydrolase family 31 TIM barrel" evidence="3">
    <location>
        <begin position="199"/>
        <end position="502"/>
    </location>
</feature>
<organism evidence="6 7">
    <name type="scientific">Amnibacterium soli</name>
    <dbReference type="NCBI Taxonomy" id="1282736"/>
    <lineage>
        <taxon>Bacteria</taxon>
        <taxon>Bacillati</taxon>
        <taxon>Actinomycetota</taxon>
        <taxon>Actinomycetes</taxon>
        <taxon>Micrococcales</taxon>
        <taxon>Microbacteriaceae</taxon>
        <taxon>Amnibacterium</taxon>
    </lineage>
</organism>
<comment type="similarity">
    <text evidence="1 2">Belongs to the glycosyl hydrolase 31 family.</text>
</comment>
<dbReference type="RefSeq" id="WP_345481620.1">
    <property type="nucleotide sequence ID" value="NZ_BAABLP010000005.1"/>
</dbReference>
<protein>
    <submittedName>
        <fullName evidence="6">Glycoside hydrolase family 31 protein</fullName>
    </submittedName>
</protein>
<keyword evidence="2 6" id="KW-0378">Hydrolase</keyword>
<dbReference type="PANTHER" id="PTHR22762">
    <property type="entry name" value="ALPHA-GLUCOSIDASE"/>
    <property type="match status" value="1"/>
</dbReference>
<keyword evidence="2" id="KW-0326">Glycosidase</keyword>
<dbReference type="SUPFAM" id="SSF51011">
    <property type="entry name" value="Glycosyl hydrolase domain"/>
    <property type="match status" value="1"/>
</dbReference>
<evidence type="ECO:0000259" key="4">
    <source>
        <dbReference type="Pfam" id="PF17137"/>
    </source>
</evidence>
<dbReference type="EMBL" id="BAABLP010000005">
    <property type="protein sequence ID" value="GAA4751666.1"/>
    <property type="molecule type" value="Genomic_DNA"/>
</dbReference>
<dbReference type="InterPro" id="IPR013780">
    <property type="entry name" value="Glyco_hydro_b"/>
</dbReference>
<dbReference type="InterPro" id="IPR000322">
    <property type="entry name" value="Glyco_hydro_31_TIM"/>
</dbReference>
<dbReference type="Gene3D" id="2.60.40.1180">
    <property type="entry name" value="Golgi alpha-mannosidase II"/>
    <property type="match status" value="1"/>
</dbReference>
<evidence type="ECO:0000313" key="6">
    <source>
        <dbReference type="EMBL" id="GAA4751666.1"/>
    </source>
</evidence>
<proteinExistence type="inferred from homology"/>
<gene>
    <name evidence="6" type="ORF">GCM10025783_25360</name>
</gene>
<dbReference type="Pfam" id="PF21365">
    <property type="entry name" value="Glyco_hydro_31_3rd"/>
    <property type="match status" value="1"/>
</dbReference>
<evidence type="ECO:0000256" key="2">
    <source>
        <dbReference type="RuleBase" id="RU361185"/>
    </source>
</evidence>
<feature type="domain" description="DUF5110" evidence="4">
    <location>
        <begin position="618"/>
        <end position="685"/>
    </location>
</feature>
<dbReference type="Gene3D" id="3.20.20.80">
    <property type="entry name" value="Glycosidases"/>
    <property type="match status" value="1"/>
</dbReference>
<evidence type="ECO:0000259" key="5">
    <source>
        <dbReference type="Pfam" id="PF21365"/>
    </source>
</evidence>
<dbReference type="InterPro" id="IPR033403">
    <property type="entry name" value="DUF5110"/>
</dbReference>
<evidence type="ECO:0000313" key="7">
    <source>
        <dbReference type="Proteomes" id="UP001500121"/>
    </source>
</evidence>
<name>A0ABP8ZAU3_9MICO</name>